<proteinExistence type="predicted"/>
<name>A0A392S3K4_9FABA</name>
<feature type="region of interest" description="Disordered" evidence="1">
    <location>
        <begin position="1"/>
        <end position="35"/>
    </location>
</feature>
<evidence type="ECO:0000313" key="3">
    <source>
        <dbReference type="Proteomes" id="UP000265520"/>
    </source>
</evidence>
<keyword evidence="3" id="KW-1185">Reference proteome</keyword>
<feature type="non-terminal residue" evidence="2">
    <location>
        <position position="1"/>
    </location>
</feature>
<accession>A0A392S3K4</accession>
<organism evidence="2 3">
    <name type="scientific">Trifolium medium</name>
    <dbReference type="NCBI Taxonomy" id="97028"/>
    <lineage>
        <taxon>Eukaryota</taxon>
        <taxon>Viridiplantae</taxon>
        <taxon>Streptophyta</taxon>
        <taxon>Embryophyta</taxon>
        <taxon>Tracheophyta</taxon>
        <taxon>Spermatophyta</taxon>
        <taxon>Magnoliopsida</taxon>
        <taxon>eudicotyledons</taxon>
        <taxon>Gunneridae</taxon>
        <taxon>Pentapetalae</taxon>
        <taxon>rosids</taxon>
        <taxon>fabids</taxon>
        <taxon>Fabales</taxon>
        <taxon>Fabaceae</taxon>
        <taxon>Papilionoideae</taxon>
        <taxon>50 kb inversion clade</taxon>
        <taxon>NPAAA clade</taxon>
        <taxon>Hologalegina</taxon>
        <taxon>IRL clade</taxon>
        <taxon>Trifolieae</taxon>
        <taxon>Trifolium</taxon>
    </lineage>
</organism>
<sequence>PDCSSGSGEPGQRKPELDRKRKRRETEESEFQSEE</sequence>
<dbReference type="Proteomes" id="UP000265520">
    <property type="component" value="Unassembled WGS sequence"/>
</dbReference>
<dbReference type="EMBL" id="LXQA010315058">
    <property type="protein sequence ID" value="MCI43269.1"/>
    <property type="molecule type" value="Genomic_DNA"/>
</dbReference>
<protein>
    <submittedName>
        <fullName evidence="2">Uncharacterized protein</fullName>
    </submittedName>
</protein>
<evidence type="ECO:0000313" key="2">
    <source>
        <dbReference type="EMBL" id="MCI43269.1"/>
    </source>
</evidence>
<comment type="caution">
    <text evidence="2">The sequence shown here is derived from an EMBL/GenBank/DDBJ whole genome shotgun (WGS) entry which is preliminary data.</text>
</comment>
<dbReference type="AlphaFoldDB" id="A0A392S3K4"/>
<evidence type="ECO:0000256" key="1">
    <source>
        <dbReference type="SAM" id="MobiDB-lite"/>
    </source>
</evidence>
<reference evidence="2 3" key="1">
    <citation type="journal article" date="2018" name="Front. Plant Sci.">
        <title>Red Clover (Trifolium pratense) and Zigzag Clover (T. medium) - A Picture of Genomic Similarities and Differences.</title>
        <authorList>
            <person name="Dluhosova J."/>
            <person name="Istvanek J."/>
            <person name="Nedelnik J."/>
            <person name="Repkova J."/>
        </authorList>
    </citation>
    <scope>NUCLEOTIDE SEQUENCE [LARGE SCALE GENOMIC DNA]</scope>
    <source>
        <strain evidence="3">cv. 10/8</strain>
        <tissue evidence="2">Leaf</tissue>
    </source>
</reference>